<dbReference type="Pfam" id="PF04101">
    <property type="entry name" value="Glyco_tran_28_C"/>
    <property type="match status" value="1"/>
</dbReference>
<dbReference type="GO" id="GO:0016758">
    <property type="term" value="F:hexosyltransferase activity"/>
    <property type="evidence" value="ECO:0007669"/>
    <property type="project" value="InterPro"/>
</dbReference>
<dbReference type="AlphaFoldDB" id="A0A4Q7MUH0"/>
<feature type="domain" description="Glycosyl transferase family 28 C-terminal" evidence="1">
    <location>
        <begin position="284"/>
        <end position="352"/>
    </location>
</feature>
<protein>
    <submittedName>
        <fullName evidence="2">Glycosyl transferase family 28</fullName>
    </submittedName>
</protein>
<keyword evidence="2" id="KW-0808">Transferase</keyword>
<proteinExistence type="predicted"/>
<dbReference type="Gene3D" id="3.40.50.2000">
    <property type="entry name" value="Glycogen Phosphorylase B"/>
    <property type="match status" value="1"/>
</dbReference>
<keyword evidence="3" id="KW-1185">Reference proteome</keyword>
<organism evidence="2 3">
    <name type="scientific">Pseudobacter ginsenosidimutans</name>
    <dbReference type="NCBI Taxonomy" id="661488"/>
    <lineage>
        <taxon>Bacteria</taxon>
        <taxon>Pseudomonadati</taxon>
        <taxon>Bacteroidota</taxon>
        <taxon>Chitinophagia</taxon>
        <taxon>Chitinophagales</taxon>
        <taxon>Chitinophagaceae</taxon>
        <taxon>Pseudobacter</taxon>
    </lineage>
</organism>
<comment type="caution">
    <text evidence="2">The sequence shown here is derived from an EMBL/GenBank/DDBJ whole genome shotgun (WGS) entry which is preliminary data.</text>
</comment>
<dbReference type="PANTHER" id="PTHR21015">
    <property type="entry name" value="UDP-N-ACETYLGLUCOSAMINE--N-ACETYLMURAMYL-(PENTAPEPTIDE) PYROPHOSPHORYL-UNDECAPRENOL N-ACETYLGLUCOSAMINE TRANSFERASE 1"/>
    <property type="match status" value="1"/>
</dbReference>
<dbReference type="SUPFAM" id="SSF53756">
    <property type="entry name" value="UDP-Glycosyltransferase/glycogen phosphorylase"/>
    <property type="match status" value="1"/>
</dbReference>
<dbReference type="EMBL" id="SGXA01000002">
    <property type="protein sequence ID" value="RZS71614.1"/>
    <property type="molecule type" value="Genomic_DNA"/>
</dbReference>
<reference evidence="2 3" key="1">
    <citation type="submission" date="2019-02" db="EMBL/GenBank/DDBJ databases">
        <title>Genomic Encyclopedia of Type Strains, Phase IV (KMG-IV): sequencing the most valuable type-strain genomes for metagenomic binning, comparative biology and taxonomic classification.</title>
        <authorList>
            <person name="Goeker M."/>
        </authorList>
    </citation>
    <scope>NUCLEOTIDE SEQUENCE [LARGE SCALE GENOMIC DNA]</scope>
    <source>
        <strain evidence="2 3">DSM 18116</strain>
    </source>
</reference>
<accession>A0A4Q7MUH0</accession>
<dbReference type="PANTHER" id="PTHR21015:SF22">
    <property type="entry name" value="GLYCOSYLTRANSFERASE"/>
    <property type="match status" value="1"/>
</dbReference>
<gene>
    <name evidence="2" type="ORF">EV199_3520</name>
</gene>
<dbReference type="Proteomes" id="UP000293874">
    <property type="component" value="Unassembled WGS sequence"/>
</dbReference>
<dbReference type="InterPro" id="IPR007235">
    <property type="entry name" value="Glyco_trans_28_C"/>
</dbReference>
<evidence type="ECO:0000259" key="1">
    <source>
        <dbReference type="Pfam" id="PF04101"/>
    </source>
</evidence>
<evidence type="ECO:0000313" key="3">
    <source>
        <dbReference type="Proteomes" id="UP000293874"/>
    </source>
</evidence>
<name>A0A4Q7MUH0_9BACT</name>
<evidence type="ECO:0000313" key="2">
    <source>
        <dbReference type="EMBL" id="RZS71614.1"/>
    </source>
</evidence>
<sequence length="382" mass="43223">MKLTTQAKFNPHSGKPLVLLSPLDWGLGHTTRCVPVIQHLIHEGCEVVIACNSQQKTLLKAEFPHLIYHDLEGYGIRYAKNRWITIVRIAFQLPKMMIRIKKEHRWLKNFLSAHRVDAIISDNRFGLYAEHIPSVFITHQLAIKTGLGPWFDSRARSMNYNHINRFSEVWVPDNPHGYSIAGELAKPAMMPVPPVKYIGGISRFEKCDPVEMQAGDLITHPVDLLIILSGPEPQRSIFEQKLLEQLPAFNGGAVLVRALPGKHSKGEKLLPNLTSFDHLPAPALNRLVCKAKLVISRSGYTTVMDLLKTKKRSILVPTPGQAEQEYLASHLEKERLACSFTQEEFNLQAALQRASVFPFQTIDDDMQLYKTVINNFVQSLRS</sequence>